<dbReference type="GO" id="GO:0019433">
    <property type="term" value="P:triglyceride catabolic process"/>
    <property type="evidence" value="ECO:0007669"/>
    <property type="project" value="TreeGrafter"/>
</dbReference>
<dbReference type="InterPro" id="IPR013830">
    <property type="entry name" value="SGNH_hydro"/>
</dbReference>
<dbReference type="CDD" id="cd01823">
    <property type="entry name" value="SEST_like"/>
    <property type="match status" value="1"/>
</dbReference>
<proteinExistence type="predicted"/>
<accession>A0A1H8Y1M0</accession>
<dbReference type="PANTHER" id="PTHR37981:SF1">
    <property type="entry name" value="SGNH HYDROLASE-TYPE ESTERASE DOMAIN-CONTAINING PROTEIN"/>
    <property type="match status" value="1"/>
</dbReference>
<feature type="chain" id="PRO_5011571284" evidence="3">
    <location>
        <begin position="27"/>
        <end position="295"/>
    </location>
</feature>
<name>A0A1H8Y1M0_9PSEU</name>
<dbReference type="RefSeq" id="WP_091619451.1">
    <property type="nucleotide sequence ID" value="NZ_FOEF01000010.1"/>
</dbReference>
<dbReference type="STRING" id="394193.SAMN04489732_110146"/>
<feature type="signal peptide" evidence="3">
    <location>
        <begin position="1"/>
        <end position="26"/>
    </location>
</feature>
<dbReference type="AlphaFoldDB" id="A0A1H8Y1M0"/>
<feature type="disulfide bond" evidence="2">
    <location>
        <begin position="136"/>
        <end position="149"/>
    </location>
</feature>
<dbReference type="Pfam" id="PF13472">
    <property type="entry name" value="Lipase_GDSL_2"/>
    <property type="match status" value="1"/>
</dbReference>
<reference evidence="5 6" key="1">
    <citation type="submission" date="2016-10" db="EMBL/GenBank/DDBJ databases">
        <authorList>
            <person name="de Groot N.N."/>
        </authorList>
    </citation>
    <scope>NUCLEOTIDE SEQUENCE [LARGE SCALE GENOMIC DNA]</scope>
    <source>
        <strain evidence="5 6">DSM 44993</strain>
    </source>
</reference>
<evidence type="ECO:0000256" key="3">
    <source>
        <dbReference type="SAM" id="SignalP"/>
    </source>
</evidence>
<keyword evidence="2" id="KW-1015">Disulfide bond</keyword>
<evidence type="ECO:0000256" key="1">
    <source>
        <dbReference type="PIRSR" id="PIRSR637460-1"/>
    </source>
</evidence>
<feature type="active site" evidence="1">
    <location>
        <position position="274"/>
    </location>
</feature>
<feature type="domain" description="SGNH hydrolase-type esterase" evidence="4">
    <location>
        <begin position="38"/>
        <end position="280"/>
    </location>
</feature>
<sequence>MRLTRLVFAALAAVALLAASATAASAAPRSTHYRHYVALGDSYTAGPLIPLLRLDPVGCVKSTGNYPAILAARLQVDTYTDISCSGADTSDMTQAQSVLLGTNPPQLSALRADTDLVTLGIGGNDSGVFGTLVGTCPGLRASDPTGNPCQQHFTSNGVDTIKAKLGTTQQNVRTVLAGIHARSPQAKVVAVGYPRIAPESGYCPDTLPFADGDYAWLSSVEEALNSAIQNAVAADGTASYVDTFGPSAGHDACAGGAAWINGKDTLLLAAAAYHPLARGMAGMAAVIAGQLNSTS</sequence>
<feature type="disulfide bond" evidence="2">
    <location>
        <begin position="203"/>
        <end position="253"/>
    </location>
</feature>
<keyword evidence="5" id="KW-0378">Hydrolase</keyword>
<dbReference type="Proteomes" id="UP000198582">
    <property type="component" value="Unassembled WGS sequence"/>
</dbReference>
<dbReference type="EMBL" id="FOEF01000010">
    <property type="protein sequence ID" value="SEP45937.1"/>
    <property type="molecule type" value="Genomic_DNA"/>
</dbReference>
<dbReference type="InterPro" id="IPR036514">
    <property type="entry name" value="SGNH_hydro_sf"/>
</dbReference>
<protein>
    <submittedName>
        <fullName evidence="5">GDSL-like Lipase/Acylhydrolase family protein</fullName>
    </submittedName>
</protein>
<dbReference type="InterPro" id="IPR037460">
    <property type="entry name" value="SEST-like"/>
</dbReference>
<keyword evidence="6" id="KW-1185">Reference proteome</keyword>
<dbReference type="GO" id="GO:0004806">
    <property type="term" value="F:triacylglycerol lipase activity"/>
    <property type="evidence" value="ECO:0007669"/>
    <property type="project" value="TreeGrafter"/>
</dbReference>
<dbReference type="SUPFAM" id="SSF52266">
    <property type="entry name" value="SGNH hydrolase"/>
    <property type="match status" value="1"/>
</dbReference>
<gene>
    <name evidence="5" type="ORF">SAMN04489732_110146</name>
</gene>
<dbReference type="Gene3D" id="3.40.50.1110">
    <property type="entry name" value="SGNH hydrolase"/>
    <property type="match status" value="1"/>
</dbReference>
<dbReference type="PANTHER" id="PTHR37981">
    <property type="entry name" value="LIPASE 2"/>
    <property type="match status" value="1"/>
</dbReference>
<evidence type="ECO:0000313" key="5">
    <source>
        <dbReference type="EMBL" id="SEP45937.1"/>
    </source>
</evidence>
<feature type="active site" description="Nucleophile" evidence="1">
    <location>
        <position position="42"/>
    </location>
</feature>
<evidence type="ECO:0000259" key="4">
    <source>
        <dbReference type="Pfam" id="PF13472"/>
    </source>
</evidence>
<organism evidence="5 6">
    <name type="scientific">Amycolatopsis saalfeldensis</name>
    <dbReference type="NCBI Taxonomy" id="394193"/>
    <lineage>
        <taxon>Bacteria</taxon>
        <taxon>Bacillati</taxon>
        <taxon>Actinomycetota</taxon>
        <taxon>Actinomycetes</taxon>
        <taxon>Pseudonocardiales</taxon>
        <taxon>Pseudonocardiaceae</taxon>
        <taxon>Amycolatopsis</taxon>
    </lineage>
</organism>
<evidence type="ECO:0000256" key="2">
    <source>
        <dbReference type="PIRSR" id="PIRSR637460-2"/>
    </source>
</evidence>
<keyword evidence="3" id="KW-0732">Signal</keyword>
<evidence type="ECO:0000313" key="6">
    <source>
        <dbReference type="Proteomes" id="UP000198582"/>
    </source>
</evidence>
<feature type="disulfide bond" evidence="2">
    <location>
        <begin position="59"/>
        <end position="84"/>
    </location>
</feature>
<dbReference type="OrthoDB" id="5503950at2"/>